<feature type="region of interest" description="Disordered" evidence="1">
    <location>
        <begin position="1"/>
        <end position="61"/>
    </location>
</feature>
<dbReference type="EMBL" id="JBIBSM010000009">
    <property type="protein sequence ID" value="MFF8278276.1"/>
    <property type="molecule type" value="Genomic_DNA"/>
</dbReference>
<name>A0ABW6YFJ3_9ACTN</name>
<dbReference type="Proteomes" id="UP001603013">
    <property type="component" value="Unassembled WGS sequence"/>
</dbReference>
<gene>
    <name evidence="2" type="ORF">ACF05T_19550</name>
</gene>
<organism evidence="2 3">
    <name type="scientific">Streptomyces lateritius</name>
    <dbReference type="NCBI Taxonomy" id="67313"/>
    <lineage>
        <taxon>Bacteria</taxon>
        <taxon>Bacillati</taxon>
        <taxon>Actinomycetota</taxon>
        <taxon>Actinomycetes</taxon>
        <taxon>Kitasatosporales</taxon>
        <taxon>Streptomycetaceae</taxon>
        <taxon>Streptomyces</taxon>
    </lineage>
</organism>
<dbReference type="RefSeq" id="WP_391935428.1">
    <property type="nucleotide sequence ID" value="NZ_JBIBSM010000009.1"/>
</dbReference>
<evidence type="ECO:0000313" key="2">
    <source>
        <dbReference type="EMBL" id="MFF8278276.1"/>
    </source>
</evidence>
<feature type="compositionally biased region" description="Low complexity" evidence="1">
    <location>
        <begin position="1"/>
        <end position="11"/>
    </location>
</feature>
<reference evidence="2 3" key="1">
    <citation type="submission" date="2024-10" db="EMBL/GenBank/DDBJ databases">
        <title>The Natural Products Discovery Center: Release of the First 8490 Sequenced Strains for Exploring Actinobacteria Biosynthetic Diversity.</title>
        <authorList>
            <person name="Kalkreuter E."/>
            <person name="Kautsar S.A."/>
            <person name="Yang D."/>
            <person name="Bader C.D."/>
            <person name="Teijaro C.N."/>
            <person name="Fluegel L."/>
            <person name="Davis C.M."/>
            <person name="Simpson J.R."/>
            <person name="Lauterbach L."/>
            <person name="Steele A.D."/>
            <person name="Gui C."/>
            <person name="Meng S."/>
            <person name="Li G."/>
            <person name="Viehrig K."/>
            <person name="Ye F."/>
            <person name="Su P."/>
            <person name="Kiefer A.F."/>
            <person name="Nichols A."/>
            <person name="Cepeda A.J."/>
            <person name="Yan W."/>
            <person name="Fan B."/>
            <person name="Jiang Y."/>
            <person name="Adhikari A."/>
            <person name="Zheng C.-J."/>
            <person name="Schuster L."/>
            <person name="Cowan T.M."/>
            <person name="Smanski M.J."/>
            <person name="Chevrette M.G."/>
            <person name="De Carvalho L.P.S."/>
            <person name="Shen B."/>
        </authorList>
    </citation>
    <scope>NUCLEOTIDE SEQUENCE [LARGE SCALE GENOMIC DNA]</scope>
    <source>
        <strain evidence="2 3">NPDC015755</strain>
    </source>
</reference>
<dbReference type="InterPro" id="IPR045596">
    <property type="entry name" value="DUF6459"/>
</dbReference>
<evidence type="ECO:0000256" key="1">
    <source>
        <dbReference type="SAM" id="MobiDB-lite"/>
    </source>
</evidence>
<protein>
    <submittedName>
        <fullName evidence="2">Rv3235 family protein</fullName>
    </submittedName>
</protein>
<keyword evidence="3" id="KW-1185">Reference proteome</keyword>
<sequence>MDTITTITTATRGRETTADDLAPPAATTRPRTPRPRTAPRGPAGTGPRGTAGSRPPVGLSRARTAPRVLPPHAMFAERLLAVLSGERPVHWMLGQTVGEAYEQLVQLAPQSPLRAQAHGTRPVIRRCAVQPRPGAVEAFAVIAVGGGRVRAMAFRLERGADRRWRCAAIELDGLHARVPAQGRPAGRT</sequence>
<accession>A0ABW6YFJ3</accession>
<comment type="caution">
    <text evidence="2">The sequence shown here is derived from an EMBL/GenBank/DDBJ whole genome shotgun (WGS) entry which is preliminary data.</text>
</comment>
<evidence type="ECO:0000313" key="3">
    <source>
        <dbReference type="Proteomes" id="UP001603013"/>
    </source>
</evidence>
<proteinExistence type="predicted"/>
<dbReference type="Pfam" id="PF20060">
    <property type="entry name" value="DUF6459"/>
    <property type="match status" value="1"/>
</dbReference>